<dbReference type="SUPFAM" id="SSF48498">
    <property type="entry name" value="Tetracyclin repressor-like, C-terminal domain"/>
    <property type="match status" value="1"/>
</dbReference>
<feature type="domain" description="HTH tetR-type" evidence="5">
    <location>
        <begin position="9"/>
        <end position="69"/>
    </location>
</feature>
<evidence type="ECO:0000313" key="7">
    <source>
        <dbReference type="Proteomes" id="UP000193409"/>
    </source>
</evidence>
<dbReference type="SUPFAM" id="SSF46689">
    <property type="entry name" value="Homeodomain-like"/>
    <property type="match status" value="1"/>
</dbReference>
<dbReference type="Gene3D" id="1.10.357.10">
    <property type="entry name" value="Tetracycline Repressor, domain 2"/>
    <property type="match status" value="1"/>
</dbReference>
<feature type="DNA-binding region" description="H-T-H motif" evidence="4">
    <location>
        <begin position="32"/>
        <end position="51"/>
    </location>
</feature>
<evidence type="ECO:0000256" key="1">
    <source>
        <dbReference type="ARBA" id="ARBA00023015"/>
    </source>
</evidence>
<proteinExistence type="predicted"/>
<name>A0A1Y5TDV4_9RHOB</name>
<protein>
    <submittedName>
        <fullName evidence="6">Putative HTH-type transcriptional regulator TtgW</fullName>
    </submittedName>
</protein>
<dbReference type="PANTHER" id="PTHR30055:SF146">
    <property type="entry name" value="HTH-TYPE TRANSCRIPTIONAL DUAL REGULATOR CECR"/>
    <property type="match status" value="1"/>
</dbReference>
<evidence type="ECO:0000259" key="5">
    <source>
        <dbReference type="PROSITE" id="PS50977"/>
    </source>
</evidence>
<dbReference type="PROSITE" id="PS50977">
    <property type="entry name" value="HTH_TETR_2"/>
    <property type="match status" value="1"/>
</dbReference>
<keyword evidence="2 4" id="KW-0238">DNA-binding</keyword>
<keyword evidence="1" id="KW-0805">Transcription regulation</keyword>
<dbReference type="PROSITE" id="PS01081">
    <property type="entry name" value="HTH_TETR_1"/>
    <property type="match status" value="1"/>
</dbReference>
<dbReference type="InterPro" id="IPR023772">
    <property type="entry name" value="DNA-bd_HTH_TetR-type_CS"/>
</dbReference>
<evidence type="ECO:0000256" key="2">
    <source>
        <dbReference type="ARBA" id="ARBA00023125"/>
    </source>
</evidence>
<dbReference type="EMBL" id="FWFQ01000027">
    <property type="protein sequence ID" value="SLN59707.1"/>
    <property type="molecule type" value="Genomic_DNA"/>
</dbReference>
<dbReference type="Proteomes" id="UP000193409">
    <property type="component" value="Unassembled WGS sequence"/>
</dbReference>
<dbReference type="AlphaFoldDB" id="A0A1Y5TDV4"/>
<dbReference type="GO" id="GO:0003700">
    <property type="term" value="F:DNA-binding transcription factor activity"/>
    <property type="evidence" value="ECO:0007669"/>
    <property type="project" value="TreeGrafter"/>
</dbReference>
<dbReference type="GO" id="GO:0000976">
    <property type="term" value="F:transcription cis-regulatory region binding"/>
    <property type="evidence" value="ECO:0007669"/>
    <property type="project" value="TreeGrafter"/>
</dbReference>
<dbReference type="PRINTS" id="PR00455">
    <property type="entry name" value="HTHTETR"/>
</dbReference>
<evidence type="ECO:0000313" key="6">
    <source>
        <dbReference type="EMBL" id="SLN59707.1"/>
    </source>
</evidence>
<dbReference type="InterPro" id="IPR009057">
    <property type="entry name" value="Homeodomain-like_sf"/>
</dbReference>
<sequence>MMDQTDCENPKRLQIIEAAVAEFRERGFPDASMDRISARAGVSKRTVYKYFESKEKLFAAIAELMSARMAAELDITYTPTVPIAEQLTRLAEAEGRIFQSREAMAMARMLLGETLRAPEVARRSQARIDAHAVFSRFLADAAADGALRIDCPDRAASEFVGLLKARAFWPHVLGGTEISAEEMADVVRASVEMMLARYGTGA</sequence>
<organism evidence="6 7">
    <name type="scientific">Pseudoruegeria aquimaris</name>
    <dbReference type="NCBI Taxonomy" id="393663"/>
    <lineage>
        <taxon>Bacteria</taxon>
        <taxon>Pseudomonadati</taxon>
        <taxon>Pseudomonadota</taxon>
        <taxon>Alphaproteobacteria</taxon>
        <taxon>Rhodobacterales</taxon>
        <taxon>Roseobacteraceae</taxon>
        <taxon>Pseudoruegeria</taxon>
    </lineage>
</organism>
<dbReference type="OrthoDB" id="2356263at2"/>
<dbReference type="PANTHER" id="PTHR30055">
    <property type="entry name" value="HTH-TYPE TRANSCRIPTIONAL REGULATOR RUTR"/>
    <property type="match status" value="1"/>
</dbReference>
<gene>
    <name evidence="6" type="primary">ttgW</name>
    <name evidence="6" type="ORF">PSA7680_03135</name>
</gene>
<dbReference type="FunFam" id="1.10.10.60:FF:000141">
    <property type="entry name" value="TetR family transcriptional regulator"/>
    <property type="match status" value="1"/>
</dbReference>
<reference evidence="6 7" key="1">
    <citation type="submission" date="2017-03" db="EMBL/GenBank/DDBJ databases">
        <authorList>
            <person name="Afonso C.L."/>
            <person name="Miller P.J."/>
            <person name="Scott M.A."/>
            <person name="Spackman E."/>
            <person name="Goraichik I."/>
            <person name="Dimitrov K.M."/>
            <person name="Suarez D.L."/>
            <person name="Swayne D.E."/>
        </authorList>
    </citation>
    <scope>NUCLEOTIDE SEQUENCE [LARGE SCALE GENOMIC DNA]</scope>
    <source>
        <strain evidence="6 7">CECT 7680</strain>
    </source>
</reference>
<evidence type="ECO:0000256" key="4">
    <source>
        <dbReference type="PROSITE-ProRule" id="PRU00335"/>
    </source>
</evidence>
<keyword evidence="7" id="KW-1185">Reference proteome</keyword>
<dbReference type="Pfam" id="PF14246">
    <property type="entry name" value="TetR_C_7"/>
    <property type="match status" value="1"/>
</dbReference>
<dbReference type="RefSeq" id="WP_085869632.1">
    <property type="nucleotide sequence ID" value="NZ_FWFQ01000027.1"/>
</dbReference>
<dbReference type="Gene3D" id="1.10.10.60">
    <property type="entry name" value="Homeodomain-like"/>
    <property type="match status" value="1"/>
</dbReference>
<keyword evidence="3" id="KW-0804">Transcription</keyword>
<dbReference type="InterPro" id="IPR039536">
    <property type="entry name" value="TetR_C_Proteobacteria"/>
</dbReference>
<accession>A0A1Y5TDV4</accession>
<dbReference type="Pfam" id="PF00440">
    <property type="entry name" value="TetR_N"/>
    <property type="match status" value="1"/>
</dbReference>
<dbReference type="InterPro" id="IPR036271">
    <property type="entry name" value="Tet_transcr_reg_TetR-rel_C_sf"/>
</dbReference>
<evidence type="ECO:0000256" key="3">
    <source>
        <dbReference type="ARBA" id="ARBA00023163"/>
    </source>
</evidence>
<dbReference type="InterPro" id="IPR050109">
    <property type="entry name" value="HTH-type_TetR-like_transc_reg"/>
</dbReference>
<dbReference type="InterPro" id="IPR001647">
    <property type="entry name" value="HTH_TetR"/>
</dbReference>